<feature type="compositionally biased region" description="Basic and acidic residues" evidence="1">
    <location>
        <begin position="574"/>
        <end position="583"/>
    </location>
</feature>
<feature type="compositionally biased region" description="Polar residues" evidence="1">
    <location>
        <begin position="3274"/>
        <end position="3283"/>
    </location>
</feature>
<feature type="compositionally biased region" description="Low complexity" evidence="1">
    <location>
        <begin position="1006"/>
        <end position="1015"/>
    </location>
</feature>
<feature type="compositionally biased region" description="Polar residues" evidence="1">
    <location>
        <begin position="3328"/>
        <end position="3339"/>
    </location>
</feature>
<feature type="region of interest" description="Disordered" evidence="1">
    <location>
        <begin position="1546"/>
        <end position="1565"/>
    </location>
</feature>
<feature type="compositionally biased region" description="Acidic residues" evidence="1">
    <location>
        <begin position="1673"/>
        <end position="1683"/>
    </location>
</feature>
<feature type="compositionally biased region" description="Polar residues" evidence="1">
    <location>
        <begin position="553"/>
        <end position="568"/>
    </location>
</feature>
<evidence type="ECO:0000313" key="3">
    <source>
        <dbReference type="Proteomes" id="UP000076837"/>
    </source>
</evidence>
<dbReference type="Proteomes" id="UP000076837">
    <property type="component" value="Unassembled WGS sequence"/>
</dbReference>
<feature type="compositionally biased region" description="Low complexity" evidence="1">
    <location>
        <begin position="2307"/>
        <end position="2316"/>
    </location>
</feature>
<feature type="region of interest" description="Disordered" evidence="1">
    <location>
        <begin position="2490"/>
        <end position="2522"/>
    </location>
</feature>
<feature type="compositionally biased region" description="Low complexity" evidence="1">
    <location>
        <begin position="2100"/>
        <end position="2111"/>
    </location>
</feature>
<accession>A0A162XKB5</accession>
<feature type="compositionally biased region" description="Polar residues" evidence="1">
    <location>
        <begin position="168"/>
        <end position="177"/>
    </location>
</feature>
<feature type="region of interest" description="Disordered" evidence="1">
    <location>
        <begin position="1484"/>
        <end position="1532"/>
    </location>
</feature>
<feature type="compositionally biased region" description="Basic and acidic residues" evidence="1">
    <location>
        <begin position="250"/>
        <end position="265"/>
    </location>
</feature>
<feature type="compositionally biased region" description="Low complexity" evidence="1">
    <location>
        <begin position="2803"/>
        <end position="2815"/>
    </location>
</feature>
<feature type="compositionally biased region" description="Polar residues" evidence="1">
    <location>
        <begin position="2966"/>
        <end position="2990"/>
    </location>
</feature>
<feature type="compositionally biased region" description="Polar residues" evidence="1">
    <location>
        <begin position="197"/>
        <end position="218"/>
    </location>
</feature>
<feature type="compositionally biased region" description="Polar residues" evidence="1">
    <location>
        <begin position="1057"/>
        <end position="1080"/>
    </location>
</feature>
<feature type="region of interest" description="Disordered" evidence="1">
    <location>
        <begin position="2774"/>
        <end position="2843"/>
    </location>
</feature>
<evidence type="ECO:0000256" key="1">
    <source>
        <dbReference type="SAM" id="MobiDB-lite"/>
    </source>
</evidence>
<comment type="caution">
    <text evidence="2">The sequence shown here is derived from an EMBL/GenBank/DDBJ whole genome shotgun (WGS) entry which is preliminary data.</text>
</comment>
<feature type="compositionally biased region" description="Pro residues" evidence="1">
    <location>
        <begin position="2348"/>
        <end position="2367"/>
    </location>
</feature>
<protein>
    <recommendedName>
        <fullName evidence="4">SWI-SNF chromatin-remodeling complex protein</fullName>
    </recommendedName>
</protein>
<feature type="region of interest" description="Disordered" evidence="1">
    <location>
        <begin position="2186"/>
        <end position="2465"/>
    </location>
</feature>
<feature type="region of interest" description="Disordered" evidence="1">
    <location>
        <begin position="2596"/>
        <end position="2620"/>
    </location>
</feature>
<feature type="region of interest" description="Disordered" evidence="1">
    <location>
        <begin position="1871"/>
        <end position="1898"/>
    </location>
</feature>
<feature type="region of interest" description="Disordered" evidence="1">
    <location>
        <begin position="3028"/>
        <end position="3082"/>
    </location>
</feature>
<feature type="region of interest" description="Disordered" evidence="1">
    <location>
        <begin position="2650"/>
        <end position="2675"/>
    </location>
</feature>
<feature type="compositionally biased region" description="Basic and acidic residues" evidence="1">
    <location>
        <begin position="1278"/>
        <end position="1292"/>
    </location>
</feature>
<feature type="compositionally biased region" description="Polar residues" evidence="1">
    <location>
        <begin position="2204"/>
        <end position="2217"/>
    </location>
</feature>
<feature type="compositionally biased region" description="Low complexity" evidence="1">
    <location>
        <begin position="2596"/>
        <end position="2610"/>
    </location>
</feature>
<feature type="compositionally biased region" description="Low complexity" evidence="1">
    <location>
        <begin position="3200"/>
        <end position="3214"/>
    </location>
</feature>
<feature type="compositionally biased region" description="Pro residues" evidence="1">
    <location>
        <begin position="789"/>
        <end position="807"/>
    </location>
</feature>
<feature type="compositionally biased region" description="Basic and acidic residues" evidence="1">
    <location>
        <begin position="3309"/>
        <end position="3325"/>
    </location>
</feature>
<feature type="compositionally biased region" description="Basic and acidic residues" evidence="1">
    <location>
        <begin position="2993"/>
        <end position="3007"/>
    </location>
</feature>
<feature type="compositionally biased region" description="Basic and acidic residues" evidence="1">
    <location>
        <begin position="298"/>
        <end position="307"/>
    </location>
</feature>
<feature type="compositionally biased region" description="Polar residues" evidence="1">
    <location>
        <begin position="398"/>
        <end position="408"/>
    </location>
</feature>
<feature type="compositionally biased region" description="Basic and acidic residues" evidence="1">
    <location>
        <begin position="43"/>
        <end position="52"/>
    </location>
</feature>
<feature type="compositionally biased region" description="Polar residues" evidence="1">
    <location>
        <begin position="603"/>
        <end position="618"/>
    </location>
</feature>
<sequence length="3536" mass="385358">MSGPFRFNQQSAPSPLERAASPFSAAQQPVSYKTNVNRAKTRKWVEAKKNAYDGDDWGDYDEYDEYGVDESPQPEPAPAPLSNPRYYGHRPLHDTPSRSFTDPSQAPLSKARKNSFDAGEEQRSFSASIPHLQQQQQQQQQQQHQQQQQQQPPPPPLLQTGGMEQHDTGSSPQNRDFSPSAMPQPLHTPFSTGPADVQSSPQNTQFPPRKSSIGQGSVPQGPIDFISIAASPRERAGSQDKALPFIRPADIYKRVEEERRRESMDAPRPNSDAIFSRPTNEPKSPAADRRNLQPLETVGERKSEHLPDLNIGSQDRSDPQPSQYDNRVPSALKGIPTFDNDFWSSGPDLQTPASHAPVVSPSQDQGFRSVVDQAFTRSDDQRSVPPTPISKDSDSDLNRSNTGSTSGISPIMSRVPSSATSALKVRNLGDGSTPVIAEEPHEARTPVSRPTSGNFPQTPNAFQGHARNVSNTSLPRSGLATPTRGDSPARSPAFGPQKTLPEPEAAQIATDSPEIMEGGLSGPHSDYATREADIATAMLSNPVRAAPELSAAEKQSQDAFLESHNAQSPIGDALPRDRSESPSKGRVQALAGKFGDISHSRRGSTQSNISRNSMQSWERSQDNSRAPSPTKASPGKPGSSKKEFRPHLPGGWESYAITTPAPLDPTETEKGLGMERTQGQPAFAPAARVDQTESDRGRGVEKDAPLTLADIDLTPTTKKGQAAEVDTPAFDPISALKDAGAAMTEPLRTTAGFGGSSEQEQQGRRSHGDVYMPRPLHMERASSAISSIPPTPPAKDTPESEFPPTPPLKEHSPELMPRPERPIMAQQLSTDPSADDQESDRLRKEIVASLSPLRMSRVPTADPDHNSLRPDSKGADQASSILDSYYAELDRGSPKNSNELDRNIPELAPLKSASSIQSAMSQKPAALKRYSWEAKSPSATPEKQIQAEGVPSPTIERAVEEEQQQWNEGIPQDPYFGPGHTFTVTKPEPLTDAELAARAVTPPPGSGLSLTSPPTREQTRSPGLHIVNSALDPEAVDLPPRWSAEHSPQPPKETEAVSPSQQHMEQQDTNPAVSAHTALTGSIEAPESSAVHEPETKSSASLKSPASDKPLGAREIATIGSAAERIATYNKTRDQWATTDHGLSDWIAATFEADPSLATQSVQPFPQPRPQSGTFRHKHTGSLAMLGKFTGSGNSQPSAGAYYEQYNSTAAQVPASSNSPTAGPTKTASGFLGRTASHSIQTQQMQAKGKDLLHTAGVLSGKGMTSAKGLFAKGKSRFNRDKDSAHSREASKELGPIATTTTPVNTMSSSLVATDGPDESKRRRRFSSPFRRSRSRPRSVSVPFPSTISLVSTTSLTRAPTDVPDIPKAFQGRPHSYHAPDLGMHPAHRGSADQLTPLSPSYARGRTGIQASPTRTSFVSETEIQDDIVPLVPPIPTGVHNERWGRRSRSWGNASLMLQSAIRHATPPAKVSRSVGTSPIITDFDIPDSKAHQPHSASVLPRAPWNDDRSGKTNSPRAGHSSPITKGLWMGDTSPVLSKRTLAEADRIEDETSHQPVLPVYTDGTPAPADLVQLFEQYDGSKDTRSLDSSKDLDSKNTSDTTYEPLAKSSSRSEEEQSLPWPGTLLSTIKSDKDGEKQVRHLDEAPIPQSFAMRFSGEVSPLLRSSRASLQEVSDDDDDDDTGLSDHTVEQAAQRPNWETEVIGAGDVSDEEDSALNAEDRLRNSSSHRFDADDQVEQPKNKARTIVASNFSDENDSLTKTSNPKANSLHTIPGDKYGDQTSFDAKIIGVGDDVSPTSDAMDVPTIGEASSQAFDMQSALESKVVGADDVSPVSTRSSFLVATSSNRDNDHIHEDESIKKCARSSVEKFHTAGVGSDLEPVQSSTWRSDQGEGIEERPRIERFETAQEEVQGSSELTIPKVRQPASRYATVVAPEQVASYKEYTGSSTSSSDDLLQAMKPEASTDALTPQRAERAEAMPAATRQISASQLQVVHAVEEYAASNSSLASWDQESNSADVISEPGTAVEMKDESDLVTPVAQVPRNAHQGQQADQAENPNQNSYYAAPNGYFNGKSSSDSIHQAHHPPAPASNMAVPERSKSLLSMISSAVSSTPISPASSNAGRSTPSTIDRMQRDFFNAKTSNLTEVQIPEEPTSARDEQKPTARHEEYDLYADHNGVVKDVRDENGHPLRVDPTPNVAPAQLARTTTESSSVTTMPDTPHSRARRYSFERPMSFISGPQDDDGRPQDQINQPIAGALTTPLIPPQSKRRSQQYRSAPSGAIYSNIAPVQDTHWPPGEVTSQPPVQPVQQPAQEPVSTKVVRQPTRFVPHSHKGNEGEKSPAQQAPDLLPPQRTPPSIPSEIPPPNGQLPSDTYHRDRHPQNLRTSGDVQVQQAPRSVSAPLQHQSMQGQDPRVAGPSPGMSPTGTFAGPRNEFEYRQQMMQLPAKHPSRGTESQALNMQQPSQSQQVIQPFEKPSIKPRLAATIKGIVGRTSPNAPQTPNVPPAPSNLALNAPPTDASRPESFVSAASGISQDQITSASVGQSGVIAAPQQPPSLGAESHYNHVSHGTTQVQPAQSRQDPIIPAIRAQHENIHPQPQQQLALPQGAQSQNYRASTGTIPDAGKKKRFLAFTGLFGKGNAAAELQGKFKLSREEKKAQKAQRHTSQPILQSPPVQQWLPPHTHIIAPQQPVMSYASGQGLATAGHSAQPADPRLVPPHGPAHLQPQILPDMPSPQGLPHQLPQPQMQPHLQQIYPQQQQRPFTRLDEGSAYLRTKQINEERQARQIDDQPPRSVYETPTLIDSVPQSPVEQSQQPARQSLSRLPSNGYYYPEKAQPEQGAYRTSLDEYQRTQQQLRQQQFEVEQRLHADLPRYPIGQGVHGTYVTLHQQAQEQRQQQFTKRDGAYGDSQAISQQAPQQRQESGFEQGAYGATHEERQRIQQQMQHPLHRPEVFGRSQIHYDQLQQFNPPQRTNNPPLDRYQQITPSQEQPAMTREERKRQAEHELVQHRLQQQQLQLHQFHLQQQAQLAQQQTANTRSVSGPLLSQASPPTSPIAQRRVSSSMAEPQYETPPIPGAYGPVQGVFVSPLDREQHAFTTPHSHAGRQESDPQMQPISPQVSAQSQMPPNTRHHSDASTMSVVSPISGPTPEPPAAGPAADQRPQKSRMPSISEVRQQQPDRPWHMNFPAGTTEQDIVRARQKQFFQQQFASQQQAQAERHASSPSPRVSPDKQSSPFSPPVYNTQEPGGGFREVLPRTSPQPYPAPFSAPLDRPSHSPQPASLSPQEGAGWPLRSSPGPVGPIQPPPTEPHTPRPHGDFDQRQHEPHAPNQVQIAPETQLQYDEDVTDDAPPTYDGPGVPNDGMEKSNPDRPQPPDIVTAPNDQGRQQDGRPRQASLGLMQHPQPASMAASPQRTAPNMGAESLRRQMLQQEEHARMERIQRSQMQAAQRQREQQERDAARARARELERSVSGGGRVGSLRSVRGSHNGGTPGWERRGLQGGSSRPVFELPALEDEEPVMRATSFPGQEWVPPMYVDD</sequence>
<feature type="region of interest" description="Disordered" evidence="1">
    <location>
        <begin position="546"/>
        <end position="726"/>
    </location>
</feature>
<proteinExistence type="predicted"/>
<gene>
    <name evidence="2" type="ORF">ST47_g9128</name>
</gene>
<feature type="compositionally biased region" description="Basic and acidic residues" evidence="1">
    <location>
        <begin position="862"/>
        <end position="874"/>
    </location>
</feature>
<feature type="compositionally biased region" description="Polar residues" evidence="1">
    <location>
        <begin position="2663"/>
        <end position="2674"/>
    </location>
</feature>
<keyword evidence="3" id="KW-1185">Reference proteome</keyword>
<feature type="region of interest" description="Disordered" evidence="1">
    <location>
        <begin position="1272"/>
        <end position="1344"/>
    </location>
</feature>
<feature type="compositionally biased region" description="Basic and acidic residues" evidence="1">
    <location>
        <begin position="808"/>
        <end position="821"/>
    </location>
</feature>
<feature type="compositionally biased region" description="Polar residues" evidence="1">
    <location>
        <begin position="3108"/>
        <end position="3126"/>
    </location>
</feature>
<feature type="compositionally biased region" description="Polar residues" evidence="1">
    <location>
        <begin position="3165"/>
        <end position="3177"/>
    </location>
</feature>
<name>A0A162XKB5_DIDRA</name>
<feature type="compositionally biased region" description="Low complexity" evidence="1">
    <location>
        <begin position="130"/>
        <end position="150"/>
    </location>
</feature>
<feature type="compositionally biased region" description="Polar residues" evidence="1">
    <location>
        <begin position="97"/>
        <end position="107"/>
    </location>
</feature>
<feature type="compositionally biased region" description="Basic and acidic residues" evidence="1">
    <location>
        <begin position="888"/>
        <end position="904"/>
    </location>
</feature>
<feature type="region of interest" description="Disordered" evidence="1">
    <location>
        <begin position="2966"/>
        <end position="3007"/>
    </location>
</feature>
<dbReference type="STRING" id="5454.A0A162XKB5"/>
<feature type="compositionally biased region" description="Polar residues" evidence="1">
    <location>
        <begin position="2566"/>
        <end position="2578"/>
    </location>
</feature>
<feature type="compositionally biased region" description="Polar residues" evidence="1">
    <location>
        <begin position="2001"/>
        <end position="2017"/>
    </location>
</feature>
<feature type="compositionally biased region" description="Polar residues" evidence="1">
    <location>
        <begin position="3220"/>
        <end position="3244"/>
    </location>
</feature>
<feature type="compositionally biased region" description="Polar residues" evidence="1">
    <location>
        <begin position="2046"/>
        <end position="2062"/>
    </location>
</feature>
<feature type="compositionally biased region" description="Basic and acidic residues" evidence="1">
    <location>
        <begin position="1718"/>
        <end position="1740"/>
    </location>
</feature>
<feature type="compositionally biased region" description="Basic and acidic residues" evidence="1">
    <location>
        <begin position="3448"/>
        <end position="3467"/>
    </location>
</feature>
<feature type="compositionally biased region" description="Basic and acidic residues" evidence="1">
    <location>
        <begin position="690"/>
        <end position="704"/>
    </location>
</feature>
<evidence type="ECO:0008006" key="4">
    <source>
        <dbReference type="Google" id="ProtNLM"/>
    </source>
</evidence>
<feature type="compositionally biased region" description="Basic and acidic residues" evidence="1">
    <location>
        <begin position="3429"/>
        <end position="3439"/>
    </location>
</feature>
<feature type="compositionally biased region" description="Low complexity" evidence="1">
    <location>
        <begin position="2888"/>
        <end position="2897"/>
    </location>
</feature>
<feature type="compositionally biased region" description="Polar residues" evidence="1">
    <location>
        <begin position="311"/>
        <end position="325"/>
    </location>
</feature>
<feature type="region of interest" description="Disordered" evidence="1">
    <location>
        <begin position="929"/>
        <end position="1116"/>
    </location>
</feature>
<feature type="region of interest" description="Disordered" evidence="1">
    <location>
        <begin position="1580"/>
        <end position="1637"/>
    </location>
</feature>
<feature type="compositionally biased region" description="Basic residues" evidence="1">
    <location>
        <begin position="1322"/>
        <end position="1337"/>
    </location>
</feature>
<feature type="compositionally biased region" description="Polar residues" evidence="1">
    <location>
        <begin position="448"/>
        <end position="461"/>
    </location>
</feature>
<feature type="region of interest" description="Disordered" evidence="1">
    <location>
        <begin position="1666"/>
        <end position="1780"/>
    </location>
</feature>
<feature type="compositionally biased region" description="Basic and acidic residues" evidence="1">
    <location>
        <begin position="1580"/>
        <end position="1597"/>
    </location>
</feature>
<feature type="compositionally biased region" description="Low complexity" evidence="1">
    <location>
        <begin position="626"/>
        <end position="638"/>
    </location>
</feature>
<feature type="region of interest" description="Disordered" evidence="1">
    <location>
        <begin position="1"/>
        <end position="526"/>
    </location>
</feature>
<feature type="region of interest" description="Disordered" evidence="1">
    <location>
        <begin position="2888"/>
        <end position="2925"/>
    </location>
</feature>
<feature type="compositionally biased region" description="Polar residues" evidence="1">
    <location>
        <begin position="2112"/>
        <end position="2128"/>
    </location>
</feature>
<feature type="compositionally biased region" description="Basic and acidic residues" evidence="1">
    <location>
        <begin position="2776"/>
        <end position="2790"/>
    </location>
</feature>
<dbReference type="EMBL" id="JYNV01000290">
    <property type="protein sequence ID" value="KZM19597.1"/>
    <property type="molecule type" value="Genomic_DNA"/>
</dbReference>
<feature type="compositionally biased region" description="Polar residues" evidence="1">
    <location>
        <begin position="24"/>
        <end position="38"/>
    </location>
</feature>
<organism evidence="2 3">
    <name type="scientific">Didymella rabiei</name>
    <name type="common">Chickpea ascochyta blight fungus</name>
    <name type="synonym">Mycosphaerella rabiei</name>
    <dbReference type="NCBI Taxonomy" id="5454"/>
    <lineage>
        <taxon>Eukaryota</taxon>
        <taxon>Fungi</taxon>
        <taxon>Dikarya</taxon>
        <taxon>Ascomycota</taxon>
        <taxon>Pezizomycotina</taxon>
        <taxon>Dothideomycetes</taxon>
        <taxon>Pleosporomycetidae</taxon>
        <taxon>Pleosporales</taxon>
        <taxon>Pleosporineae</taxon>
        <taxon>Didymellaceae</taxon>
        <taxon>Ascochyta</taxon>
    </lineage>
</organism>
<feature type="region of interest" description="Disordered" evidence="1">
    <location>
        <begin position="2001"/>
        <end position="2128"/>
    </location>
</feature>
<feature type="compositionally biased region" description="Acidic residues" evidence="1">
    <location>
        <begin position="53"/>
        <end position="68"/>
    </location>
</feature>
<feature type="region of interest" description="Disordered" evidence="1">
    <location>
        <begin position="3097"/>
        <end position="3536"/>
    </location>
</feature>
<feature type="compositionally biased region" description="Low complexity" evidence="1">
    <location>
        <begin position="2908"/>
        <end position="2920"/>
    </location>
</feature>
<feature type="region of interest" description="Disordered" evidence="1">
    <location>
        <begin position="2551"/>
        <end position="2578"/>
    </location>
</feature>
<feature type="compositionally biased region" description="Pro residues" evidence="1">
    <location>
        <begin position="3297"/>
        <end position="3308"/>
    </location>
</feature>
<feature type="compositionally biased region" description="Polar residues" evidence="1">
    <location>
        <begin position="2382"/>
        <end position="2409"/>
    </location>
</feature>
<feature type="compositionally biased region" description="Polar residues" evidence="1">
    <location>
        <begin position="1298"/>
        <end position="1312"/>
    </location>
</feature>
<feature type="compositionally biased region" description="Polar residues" evidence="1">
    <location>
        <begin position="1747"/>
        <end position="1770"/>
    </location>
</feature>
<reference evidence="2 3" key="1">
    <citation type="journal article" date="2016" name="Sci. Rep.">
        <title>Draft genome sequencing and secretome analysis of fungal phytopathogen Ascochyta rabiei provides insight into the necrotrophic effector repertoire.</title>
        <authorList>
            <person name="Verma S."/>
            <person name="Gazara R.K."/>
            <person name="Nizam S."/>
            <person name="Parween S."/>
            <person name="Chattopadhyay D."/>
            <person name="Verma P.K."/>
        </authorList>
    </citation>
    <scope>NUCLEOTIDE SEQUENCE [LARGE SCALE GENOMIC DNA]</scope>
    <source>
        <strain evidence="2 3">ArDII</strain>
    </source>
</reference>
<feature type="region of interest" description="Disordered" evidence="1">
    <location>
        <begin position="746"/>
        <end position="906"/>
    </location>
</feature>
<evidence type="ECO:0000313" key="2">
    <source>
        <dbReference type="EMBL" id="KZM19597.1"/>
    </source>
</evidence>
<feature type="compositionally biased region" description="Polar residues" evidence="1">
    <location>
        <begin position="3033"/>
        <end position="3049"/>
    </location>
</feature>
<feature type="region of interest" description="Disordered" evidence="1">
    <location>
        <begin position="1942"/>
        <end position="1980"/>
    </location>
</feature>